<feature type="region of interest" description="Disordered" evidence="1">
    <location>
        <begin position="1"/>
        <end position="76"/>
    </location>
</feature>
<organism evidence="2 3">
    <name type="scientific">Ciona savignyi</name>
    <name type="common">Pacific transparent sea squirt</name>
    <dbReference type="NCBI Taxonomy" id="51511"/>
    <lineage>
        <taxon>Eukaryota</taxon>
        <taxon>Metazoa</taxon>
        <taxon>Chordata</taxon>
        <taxon>Tunicata</taxon>
        <taxon>Ascidiacea</taxon>
        <taxon>Phlebobranchia</taxon>
        <taxon>Cionidae</taxon>
        <taxon>Ciona</taxon>
    </lineage>
</organism>
<sequence>MDNIGAGVVGRKAVSSSGVDKLKKKKRKKRKLKEGKRSSASTSATASPDSSGRVRPHKARSALSCPPNLNLQSKRNEPEVSELCEQLNESLRWLPYILANSRSAGVQTKVLNDESETEEEERIAVYKMNRRKRYLAAQQALMSLYPDTNTVYAGKTEDIKDQNLDSEKAISPRRSHTILANPSSYTPSTELSKHRLASPRQTCEKFDLAIKPLGTCHDGTLVQSVL</sequence>
<protein>
    <submittedName>
        <fullName evidence="2">Uncharacterized protein</fullName>
    </submittedName>
</protein>
<evidence type="ECO:0000256" key="1">
    <source>
        <dbReference type="SAM" id="MobiDB-lite"/>
    </source>
</evidence>
<keyword evidence="3" id="KW-1185">Reference proteome</keyword>
<feature type="compositionally biased region" description="Basic residues" evidence="1">
    <location>
        <begin position="22"/>
        <end position="34"/>
    </location>
</feature>
<evidence type="ECO:0000313" key="3">
    <source>
        <dbReference type="Proteomes" id="UP000007875"/>
    </source>
</evidence>
<accession>H2YL21</accession>
<proteinExistence type="predicted"/>
<name>H2YL21_CIOSA</name>
<dbReference type="InParanoid" id="H2YL21"/>
<reference evidence="2" key="3">
    <citation type="submission" date="2025-09" db="UniProtKB">
        <authorList>
            <consortium name="Ensembl"/>
        </authorList>
    </citation>
    <scope>IDENTIFICATION</scope>
</reference>
<evidence type="ECO:0000313" key="2">
    <source>
        <dbReference type="Ensembl" id="ENSCSAVP00000006023.1"/>
    </source>
</evidence>
<dbReference type="PANTHER" id="PTHR36474">
    <property type="entry name" value="PROTEIN LIAT1"/>
    <property type="match status" value="1"/>
</dbReference>
<dbReference type="HOGENOM" id="CLU_1224386_0_0_1"/>
<reference evidence="2" key="2">
    <citation type="submission" date="2025-08" db="UniProtKB">
        <authorList>
            <consortium name="Ensembl"/>
        </authorList>
    </citation>
    <scope>IDENTIFICATION</scope>
</reference>
<feature type="compositionally biased region" description="Low complexity" evidence="1">
    <location>
        <begin position="38"/>
        <end position="51"/>
    </location>
</feature>
<reference evidence="3" key="1">
    <citation type="submission" date="2003-08" db="EMBL/GenBank/DDBJ databases">
        <authorList>
            <person name="Birren B."/>
            <person name="Nusbaum C."/>
            <person name="Abebe A."/>
            <person name="Abouelleil A."/>
            <person name="Adekoya E."/>
            <person name="Ait-zahra M."/>
            <person name="Allen N."/>
            <person name="Allen T."/>
            <person name="An P."/>
            <person name="Anderson M."/>
            <person name="Anderson S."/>
            <person name="Arachchi H."/>
            <person name="Armbruster J."/>
            <person name="Bachantsang P."/>
            <person name="Baldwin J."/>
            <person name="Barry A."/>
            <person name="Bayul T."/>
            <person name="Blitshsteyn B."/>
            <person name="Bloom T."/>
            <person name="Blye J."/>
            <person name="Boguslavskiy L."/>
            <person name="Borowsky M."/>
            <person name="Boukhgalter B."/>
            <person name="Brunache A."/>
            <person name="Butler J."/>
            <person name="Calixte N."/>
            <person name="Calvo S."/>
            <person name="Camarata J."/>
            <person name="Campo K."/>
            <person name="Chang J."/>
            <person name="Cheshatsang Y."/>
            <person name="Citroen M."/>
            <person name="Collymore A."/>
            <person name="Considine T."/>
            <person name="Cook A."/>
            <person name="Cooke P."/>
            <person name="Corum B."/>
            <person name="Cuomo C."/>
            <person name="David R."/>
            <person name="Dawoe T."/>
            <person name="Degray S."/>
            <person name="Dodge S."/>
            <person name="Dooley K."/>
            <person name="Dorje P."/>
            <person name="Dorjee K."/>
            <person name="Dorris L."/>
            <person name="Duffey N."/>
            <person name="Dupes A."/>
            <person name="Elkins T."/>
            <person name="Engels R."/>
            <person name="Erickson J."/>
            <person name="Farina A."/>
            <person name="Faro S."/>
            <person name="Ferreira P."/>
            <person name="Fischer H."/>
            <person name="Fitzgerald M."/>
            <person name="Foley K."/>
            <person name="Gage D."/>
            <person name="Galagan J."/>
            <person name="Gearin G."/>
            <person name="Gnerre S."/>
            <person name="Gnirke A."/>
            <person name="Goyette A."/>
            <person name="Graham J."/>
            <person name="Grandbois E."/>
            <person name="Gyaltsen K."/>
            <person name="Hafez N."/>
            <person name="Hagopian D."/>
            <person name="Hagos B."/>
            <person name="Hall J."/>
            <person name="Hatcher B."/>
            <person name="Heller A."/>
            <person name="Higgins H."/>
            <person name="Honan T."/>
            <person name="Horn A."/>
            <person name="Houde N."/>
            <person name="Hughes L."/>
            <person name="Hulme W."/>
            <person name="Husby E."/>
            <person name="Iliev I."/>
            <person name="Jaffe D."/>
            <person name="Jones C."/>
            <person name="Kamal M."/>
            <person name="Kamat A."/>
            <person name="Kamvysselis M."/>
            <person name="Karlsson E."/>
            <person name="Kells C."/>
            <person name="Kieu A."/>
            <person name="Kisner P."/>
            <person name="Kodira C."/>
            <person name="Kulbokas E."/>
            <person name="Labutti K."/>
            <person name="Lama D."/>
            <person name="Landers T."/>
            <person name="Leger J."/>
            <person name="Levine S."/>
            <person name="Lewis D."/>
            <person name="Lewis T."/>
            <person name="Lindblad-toh K."/>
            <person name="Liu X."/>
            <person name="Lokyitsang T."/>
            <person name="Lokyitsang Y."/>
            <person name="Lucien O."/>
            <person name="Lui A."/>
            <person name="Ma L.J."/>
            <person name="Mabbitt R."/>
            <person name="Macdonald J."/>
            <person name="Maclean C."/>
            <person name="Major J."/>
            <person name="Manning J."/>
            <person name="Marabella R."/>
            <person name="Maru K."/>
            <person name="Matthews C."/>
            <person name="Mauceli E."/>
            <person name="Mccarthy M."/>
            <person name="Mcdonough S."/>
            <person name="Mcghee T."/>
            <person name="Meldrim J."/>
            <person name="Meneus L."/>
            <person name="Mesirov J."/>
            <person name="Mihalev A."/>
            <person name="Mihova T."/>
            <person name="Mikkelsen T."/>
            <person name="Mlenga V."/>
            <person name="Moru K."/>
            <person name="Mozes J."/>
            <person name="Mulrain L."/>
            <person name="Munson G."/>
            <person name="Naylor J."/>
            <person name="Newes C."/>
            <person name="Nguyen C."/>
            <person name="Nguyen N."/>
            <person name="Nguyen T."/>
            <person name="Nicol R."/>
            <person name="Nielsen C."/>
            <person name="Nizzari M."/>
            <person name="Norbu C."/>
            <person name="Norbu N."/>
            <person name="O'donnell P."/>
            <person name="Okoawo O."/>
            <person name="O'leary S."/>
            <person name="Omotosho B."/>
            <person name="O'neill K."/>
            <person name="Osman S."/>
            <person name="Parker S."/>
            <person name="Perrin D."/>
            <person name="Phunkhang P."/>
            <person name="Piqani B."/>
            <person name="Purcell S."/>
            <person name="Rachupka T."/>
            <person name="Ramasamy U."/>
            <person name="Rameau R."/>
            <person name="Ray V."/>
            <person name="Raymond C."/>
            <person name="Retta R."/>
            <person name="Richardson S."/>
            <person name="Rise C."/>
            <person name="Rodriguez J."/>
            <person name="Rogers J."/>
            <person name="Rogov P."/>
            <person name="Rutman M."/>
            <person name="Schupbach R."/>
            <person name="Seaman C."/>
            <person name="Settipalli S."/>
            <person name="Sharpe T."/>
            <person name="Sheridan J."/>
            <person name="Sherpa N."/>
            <person name="Shi J."/>
            <person name="Smirnov S."/>
            <person name="Smith C."/>
            <person name="Sougnez C."/>
            <person name="Spencer B."/>
            <person name="Stalker J."/>
            <person name="Stange-thomann N."/>
            <person name="Stavropoulos S."/>
            <person name="Stetson K."/>
            <person name="Stone C."/>
            <person name="Stone S."/>
            <person name="Stubbs M."/>
            <person name="Talamas J."/>
            <person name="Tchuinga P."/>
            <person name="Tenzing P."/>
            <person name="Tesfaye S."/>
            <person name="Theodore J."/>
            <person name="Thoulutsang Y."/>
            <person name="Topham K."/>
            <person name="Towey S."/>
            <person name="Tsamla T."/>
            <person name="Tsomo N."/>
            <person name="Vallee D."/>
            <person name="Vassiliev H."/>
            <person name="Venkataraman V."/>
            <person name="Vinson J."/>
            <person name="Vo A."/>
            <person name="Wade C."/>
            <person name="Wang S."/>
            <person name="Wangchuk T."/>
            <person name="Wangdi T."/>
            <person name="Whittaker C."/>
            <person name="Wilkinson J."/>
            <person name="Wu Y."/>
            <person name="Wyman D."/>
            <person name="Yadav S."/>
            <person name="Yang S."/>
            <person name="Yang X."/>
            <person name="Yeager S."/>
            <person name="Yee E."/>
            <person name="Young G."/>
            <person name="Zainoun J."/>
            <person name="Zembeck L."/>
            <person name="Zimmer A."/>
            <person name="Zody M."/>
            <person name="Lander E."/>
        </authorList>
    </citation>
    <scope>NUCLEOTIDE SEQUENCE [LARGE SCALE GENOMIC DNA]</scope>
</reference>
<dbReference type="GeneTree" id="ENSGT01140000286861"/>
<dbReference type="PANTHER" id="PTHR36474:SF1">
    <property type="entry name" value="PROTEIN LIAT1"/>
    <property type="match status" value="1"/>
</dbReference>
<dbReference type="Proteomes" id="UP000007875">
    <property type="component" value="Unassembled WGS sequence"/>
</dbReference>
<dbReference type="Ensembl" id="ENSCSAVT00000006100.1">
    <property type="protein sequence ID" value="ENSCSAVP00000006023.1"/>
    <property type="gene ID" value="ENSCSAVG00000003591.1"/>
</dbReference>
<dbReference type="OMA" id="CEQFNES"/>
<dbReference type="InterPro" id="IPR038794">
    <property type="entry name" value="LIAT1"/>
</dbReference>
<dbReference type="AlphaFoldDB" id="H2YL21"/>